<feature type="compositionally biased region" description="Basic and acidic residues" evidence="1">
    <location>
        <begin position="80"/>
        <end position="89"/>
    </location>
</feature>
<dbReference type="OMA" id="THRMRQV"/>
<keyword evidence="3" id="KW-1185">Reference proteome</keyword>
<evidence type="ECO:0000313" key="2">
    <source>
        <dbReference type="EMBL" id="SPP80847.1"/>
    </source>
</evidence>
<dbReference type="AlphaFoldDB" id="A0A3B0JET6"/>
<name>A0A3B0JET6_DROGU</name>
<feature type="region of interest" description="Disordered" evidence="1">
    <location>
        <begin position="63"/>
        <end position="89"/>
    </location>
</feature>
<sequence>MERASRQARITKESTKNWKYSAPGQTLHISEYGPFMARTSPKTPLPEYKLKLLSPMVLDLSSKRNPVNMRKSKASVASEKSPKNTEQSRSKLDMFKVYPLVDSIFSDLIERHGRLVKGGRRTGNMMNQLRSRYIQQMQRVLLNAVGMGEVENPTRLSNAAYLMHREHFKQQVGWLAATVVGLKVQRLRELMLQMRKPPGKEDRKMLDDYGDDSQPSNALWRLFNKEMPEDQRTDLVNIMENNFASLLDQLDLSEDVSRASVQEPLLELKTQITVENMETSRAKWVQYFANRERTPFEQKLSALHLQRKEALISQKLELKRNKMERRQQLLHHRPLTELYTNPRLTHRMRQVLAERAAHARGQATQTTSCHAHPEASNQKPQTSPKRLRMTDVVLKTMGDRDSCCKCHLLPSCSTDYSANYKKENRSD</sequence>
<dbReference type="Proteomes" id="UP000268350">
    <property type="component" value="Unassembled WGS sequence"/>
</dbReference>
<protein>
    <submittedName>
        <fullName evidence="2">Uncharacterized protein</fullName>
    </submittedName>
</protein>
<dbReference type="OrthoDB" id="7862933at2759"/>
<proteinExistence type="predicted"/>
<feature type="compositionally biased region" description="Polar residues" evidence="1">
    <location>
        <begin position="362"/>
        <end position="384"/>
    </location>
</feature>
<organism evidence="2 3">
    <name type="scientific">Drosophila guanche</name>
    <name type="common">Fruit fly</name>
    <dbReference type="NCBI Taxonomy" id="7266"/>
    <lineage>
        <taxon>Eukaryota</taxon>
        <taxon>Metazoa</taxon>
        <taxon>Ecdysozoa</taxon>
        <taxon>Arthropoda</taxon>
        <taxon>Hexapoda</taxon>
        <taxon>Insecta</taxon>
        <taxon>Pterygota</taxon>
        <taxon>Neoptera</taxon>
        <taxon>Endopterygota</taxon>
        <taxon>Diptera</taxon>
        <taxon>Brachycera</taxon>
        <taxon>Muscomorpha</taxon>
        <taxon>Ephydroidea</taxon>
        <taxon>Drosophilidae</taxon>
        <taxon>Drosophila</taxon>
        <taxon>Sophophora</taxon>
    </lineage>
</organism>
<evidence type="ECO:0000256" key="1">
    <source>
        <dbReference type="SAM" id="MobiDB-lite"/>
    </source>
</evidence>
<reference evidence="3" key="1">
    <citation type="submission" date="2018-01" db="EMBL/GenBank/DDBJ databases">
        <authorList>
            <person name="Alioto T."/>
            <person name="Alioto T."/>
        </authorList>
    </citation>
    <scope>NUCLEOTIDE SEQUENCE [LARGE SCALE GENOMIC DNA]</scope>
</reference>
<evidence type="ECO:0000313" key="3">
    <source>
        <dbReference type="Proteomes" id="UP000268350"/>
    </source>
</evidence>
<feature type="region of interest" description="Disordered" evidence="1">
    <location>
        <begin position="355"/>
        <end position="387"/>
    </location>
</feature>
<gene>
    <name evidence="2" type="ORF">DGUA_6G005802</name>
</gene>
<dbReference type="EMBL" id="OUUW01000005">
    <property type="protein sequence ID" value="SPP80847.1"/>
    <property type="molecule type" value="Genomic_DNA"/>
</dbReference>
<accession>A0A3B0JET6</accession>